<keyword evidence="6 7" id="KW-0413">Isomerase</keyword>
<comment type="caution">
    <text evidence="8">The sequence shown here is derived from an EMBL/GenBank/DDBJ whole genome shotgun (WGS) entry which is preliminary data.</text>
</comment>
<dbReference type="Proteomes" id="UP000018458">
    <property type="component" value="Unassembled WGS sequence"/>
</dbReference>
<dbReference type="OrthoDB" id="9766564at2"/>
<dbReference type="HOGENOM" id="CLU_044465_1_0_6"/>
<dbReference type="PANTHER" id="PTHR30068:SF4">
    <property type="entry name" value="URONATE ISOMERASE"/>
    <property type="match status" value="1"/>
</dbReference>
<dbReference type="Pfam" id="PF02614">
    <property type="entry name" value="UxaC"/>
    <property type="match status" value="1"/>
</dbReference>
<dbReference type="Gene3D" id="3.20.20.140">
    <property type="entry name" value="Metal-dependent hydrolases"/>
    <property type="match status" value="1"/>
</dbReference>
<evidence type="ECO:0000256" key="4">
    <source>
        <dbReference type="ARBA" id="ARBA00012546"/>
    </source>
</evidence>
<comment type="catalytic activity">
    <reaction evidence="1 7">
        <text>D-glucuronate = D-fructuronate</text>
        <dbReference type="Rhea" id="RHEA:13049"/>
        <dbReference type="ChEBI" id="CHEBI:58720"/>
        <dbReference type="ChEBI" id="CHEBI:59863"/>
        <dbReference type="EC" id="5.3.1.12"/>
    </reaction>
</comment>
<gene>
    <name evidence="7 8" type="primary">uxaC</name>
    <name evidence="8" type="ORF">HMPREF9444_01873</name>
</gene>
<evidence type="ECO:0000256" key="5">
    <source>
        <dbReference type="ARBA" id="ARBA00020555"/>
    </source>
</evidence>
<sequence length="470" mass="53836">MKAFMDEDFLLETETAKKLFHEHAAKMPIIDYHCHINQQQIAENYQFRNITDAWLSGDHYKWRMIRSNGVPEKLITGNESSDYEKFEMFAKSLPRAIGNPLYHWTHLELKRYFGITKTLSEKTCKEIWDECNAKLATDDFRVQSIIKKSNVKLVATTDDPGDSLEWHQKIREQGTCTCKVIPAWRPDKAMKIEKPGFKEYVAHIAKLVGVSAINSCEEFFNALDVRMKFFDDQGCRAADHGIDYAYCRIVSKDELEAIYQKGIKGEKLIDAEIEAYKTMILIHLAKGYTKYGWVMQMHYGAIRDPNSKMFKILGADTGYDVVGNRPCAEGISQFMNALNEADALPKMIWYSLNPADNAVIATAIGAFQGPEAQGKIQQGSAWWFNDTYQGMIDQMTTLASLSILGNFVGMLTDSRSFLSYTRHEYFRRIMCNLIGNWVEKGMYPADMDFLGQIVEDISFNNTNRYFSMGL</sequence>
<comment type="pathway">
    <text evidence="2 7">Carbohydrate metabolism; pentose and glucuronate interconversion.</text>
</comment>
<dbReference type="PANTHER" id="PTHR30068">
    <property type="entry name" value="URONATE ISOMERASE"/>
    <property type="match status" value="1"/>
</dbReference>
<dbReference type="EC" id="5.3.1.12" evidence="4 7"/>
<evidence type="ECO:0000313" key="8">
    <source>
        <dbReference type="EMBL" id="EFY06360.1"/>
    </source>
</evidence>
<dbReference type="RefSeq" id="WP_009144026.1">
    <property type="nucleotide sequence ID" value="NZ_GL831058.1"/>
</dbReference>
<dbReference type="EMBL" id="AEVO01000131">
    <property type="protein sequence ID" value="EFY06360.1"/>
    <property type="molecule type" value="Genomic_DNA"/>
</dbReference>
<dbReference type="GO" id="GO:0008880">
    <property type="term" value="F:glucuronate isomerase activity"/>
    <property type="evidence" value="ECO:0007669"/>
    <property type="project" value="UniProtKB-UniRule"/>
</dbReference>
<evidence type="ECO:0000313" key="9">
    <source>
        <dbReference type="Proteomes" id="UP000018458"/>
    </source>
</evidence>
<evidence type="ECO:0000256" key="3">
    <source>
        <dbReference type="ARBA" id="ARBA00008397"/>
    </source>
</evidence>
<keyword evidence="9" id="KW-1185">Reference proteome</keyword>
<reference evidence="8 9" key="1">
    <citation type="submission" date="2011-01" db="EMBL/GenBank/DDBJ databases">
        <authorList>
            <person name="Weinstock G."/>
            <person name="Sodergren E."/>
            <person name="Clifton S."/>
            <person name="Fulton L."/>
            <person name="Fulton B."/>
            <person name="Courtney L."/>
            <person name="Fronick C."/>
            <person name="Harrison M."/>
            <person name="Strong C."/>
            <person name="Farmer C."/>
            <person name="Delahaunty K."/>
            <person name="Markovic C."/>
            <person name="Hall O."/>
            <person name="Minx P."/>
            <person name="Tomlinson C."/>
            <person name="Mitreva M."/>
            <person name="Hou S."/>
            <person name="Chen J."/>
            <person name="Wollam A."/>
            <person name="Pepin K.H."/>
            <person name="Johnson M."/>
            <person name="Bhonagiri V."/>
            <person name="Zhang X."/>
            <person name="Suruliraj S."/>
            <person name="Warren W."/>
            <person name="Chinwalla A."/>
            <person name="Mardis E.R."/>
            <person name="Wilson R.K."/>
        </authorList>
    </citation>
    <scope>NUCLEOTIDE SEQUENCE [LARGE SCALE GENOMIC DNA]</scope>
    <source>
        <strain evidence="9">DSM 22608 / JCM 16073 / KCTC 15190 / YIT 12066</strain>
    </source>
</reference>
<protein>
    <recommendedName>
        <fullName evidence="5 7">Uronate isomerase</fullName>
        <ecNumber evidence="4 7">5.3.1.12</ecNumber>
    </recommendedName>
    <alternativeName>
        <fullName evidence="7">Glucuronate isomerase</fullName>
    </alternativeName>
    <alternativeName>
        <fullName evidence="7">Uronic isomerase</fullName>
    </alternativeName>
</protein>
<comment type="similarity">
    <text evidence="3 7">Belongs to the metallo-dependent hydrolases superfamily. Uronate isomerase family.</text>
</comment>
<dbReference type="HAMAP" id="MF_00675">
    <property type="entry name" value="UxaC"/>
    <property type="match status" value="1"/>
</dbReference>
<proteinExistence type="inferred from homology"/>
<dbReference type="GO" id="GO:0042840">
    <property type="term" value="P:D-glucuronate catabolic process"/>
    <property type="evidence" value="ECO:0007669"/>
    <property type="project" value="TreeGrafter"/>
</dbReference>
<dbReference type="STRING" id="762983.HMPREF9444_01873"/>
<evidence type="ECO:0000256" key="1">
    <source>
        <dbReference type="ARBA" id="ARBA00001165"/>
    </source>
</evidence>
<organism evidence="8 9">
    <name type="scientific">Succinatimonas hippei (strain DSM 22608 / JCM 16073 / KCTC 15190 / YIT 12066)</name>
    <dbReference type="NCBI Taxonomy" id="762983"/>
    <lineage>
        <taxon>Bacteria</taxon>
        <taxon>Pseudomonadati</taxon>
        <taxon>Pseudomonadota</taxon>
        <taxon>Gammaproteobacteria</taxon>
        <taxon>Aeromonadales</taxon>
        <taxon>Succinivibrionaceae</taxon>
        <taxon>Succinatimonas</taxon>
    </lineage>
</organism>
<accession>E8LM88</accession>
<dbReference type="InterPro" id="IPR003766">
    <property type="entry name" value="Uronate_isomerase"/>
</dbReference>
<evidence type="ECO:0000256" key="6">
    <source>
        <dbReference type="ARBA" id="ARBA00023235"/>
    </source>
</evidence>
<dbReference type="AlphaFoldDB" id="E8LM88"/>
<name>E8LM88_SUCHY</name>
<comment type="catalytic activity">
    <reaction evidence="7">
        <text>aldehydo-D-galacturonate = keto-D-tagaturonate</text>
        <dbReference type="Rhea" id="RHEA:27702"/>
        <dbReference type="ChEBI" id="CHEBI:12952"/>
        <dbReference type="ChEBI" id="CHEBI:17886"/>
    </reaction>
</comment>
<evidence type="ECO:0000256" key="2">
    <source>
        <dbReference type="ARBA" id="ARBA00004892"/>
    </source>
</evidence>
<dbReference type="SUPFAM" id="SSF51556">
    <property type="entry name" value="Metallo-dependent hydrolases"/>
    <property type="match status" value="1"/>
</dbReference>
<dbReference type="InterPro" id="IPR032466">
    <property type="entry name" value="Metal_Hydrolase"/>
</dbReference>
<evidence type="ECO:0000256" key="7">
    <source>
        <dbReference type="HAMAP-Rule" id="MF_00675"/>
    </source>
</evidence>
<dbReference type="eggNOG" id="COG1904">
    <property type="taxonomic scope" value="Bacteria"/>
</dbReference>
<dbReference type="GO" id="GO:0019698">
    <property type="term" value="P:D-galacturonate catabolic process"/>
    <property type="evidence" value="ECO:0007669"/>
    <property type="project" value="TreeGrafter"/>
</dbReference>
<dbReference type="Gene3D" id="1.10.2020.10">
    <property type="entry name" value="uronate isomerase, domain 2, chain A"/>
    <property type="match status" value="1"/>
</dbReference>
<dbReference type="UniPathway" id="UPA00246"/>
<dbReference type="NCBIfam" id="NF002794">
    <property type="entry name" value="PRK02925.1"/>
    <property type="match status" value="1"/>
</dbReference>